<keyword evidence="3" id="KW-1185">Reference proteome</keyword>
<protein>
    <recommendedName>
        <fullName evidence="4">Endonuclease/exonuclease/phosphatase domain-containing protein</fullName>
    </recommendedName>
</protein>
<gene>
    <name evidence="2" type="ORF">WISP_08865</name>
</gene>
<feature type="region of interest" description="Disordered" evidence="1">
    <location>
        <begin position="1"/>
        <end position="36"/>
    </location>
</feature>
<reference evidence="2" key="1">
    <citation type="submission" date="2019-10" db="EMBL/GenBank/DDBJ databases">
        <authorList>
            <person name="Soares A.E.R."/>
            <person name="Aleixo A."/>
            <person name="Schneider P."/>
            <person name="Miyaki C.Y."/>
            <person name="Schneider M.P."/>
            <person name="Mello C."/>
            <person name="Vasconcelos A.T.R."/>
        </authorList>
    </citation>
    <scope>NUCLEOTIDE SEQUENCE</scope>
    <source>
        <tissue evidence="2">Muscle</tissue>
    </source>
</reference>
<dbReference type="Proteomes" id="UP001145742">
    <property type="component" value="Unassembled WGS sequence"/>
</dbReference>
<comment type="caution">
    <text evidence="2">The sequence shown here is derived from an EMBL/GenBank/DDBJ whole genome shotgun (WGS) entry which is preliminary data.</text>
</comment>
<evidence type="ECO:0000256" key="1">
    <source>
        <dbReference type="SAM" id="MobiDB-lite"/>
    </source>
</evidence>
<evidence type="ECO:0008006" key="4">
    <source>
        <dbReference type="Google" id="ProtNLM"/>
    </source>
</evidence>
<dbReference type="EMBL" id="WHWB01032014">
    <property type="protein sequence ID" value="KAJ7427226.1"/>
    <property type="molecule type" value="Genomic_DNA"/>
</dbReference>
<proteinExistence type="predicted"/>
<evidence type="ECO:0000313" key="2">
    <source>
        <dbReference type="EMBL" id="KAJ7427226.1"/>
    </source>
</evidence>
<sequence>MITKVTETLPPADMVNGSGQPIFPNPPRQGPDTFKTGLHHNGLETLPVRKFPEQGNIFGQSFEEILTQSQFCERSGDWYPLGHSDHKVIEVKIPVDKSKCASKTSTLDLRRADFSLLRELVREKIHAAKTQLELNLARNVGDIKYIDSNRQYRNIIGPLQDEDGQFTNMDRDKAEVFNAFFASVFNTDDGPRGSRCPALEDYDCKNYQLSINPETLWDLQLQLDP</sequence>
<evidence type="ECO:0000313" key="3">
    <source>
        <dbReference type="Proteomes" id="UP001145742"/>
    </source>
</evidence>
<accession>A0ABQ9DSP8</accession>
<name>A0ABQ9DSP8_9PASS</name>
<organism evidence="2 3">
    <name type="scientific">Willisornis vidua</name>
    <name type="common">Xingu scale-backed antbird</name>
    <dbReference type="NCBI Taxonomy" id="1566151"/>
    <lineage>
        <taxon>Eukaryota</taxon>
        <taxon>Metazoa</taxon>
        <taxon>Chordata</taxon>
        <taxon>Craniata</taxon>
        <taxon>Vertebrata</taxon>
        <taxon>Euteleostomi</taxon>
        <taxon>Archelosauria</taxon>
        <taxon>Archosauria</taxon>
        <taxon>Dinosauria</taxon>
        <taxon>Saurischia</taxon>
        <taxon>Theropoda</taxon>
        <taxon>Coelurosauria</taxon>
        <taxon>Aves</taxon>
        <taxon>Neognathae</taxon>
        <taxon>Neoaves</taxon>
        <taxon>Telluraves</taxon>
        <taxon>Australaves</taxon>
        <taxon>Passeriformes</taxon>
        <taxon>Thamnophilidae</taxon>
        <taxon>Willisornis</taxon>
    </lineage>
</organism>